<dbReference type="InterPro" id="IPR007838">
    <property type="entry name" value="Cell_div_ZapA-like"/>
</dbReference>
<evidence type="ECO:0000256" key="3">
    <source>
        <dbReference type="ARBA" id="ARBA00022490"/>
    </source>
</evidence>
<gene>
    <name evidence="11" type="ORF">DXH78_09430</name>
</gene>
<keyword evidence="10" id="KW-0175">Coiled coil</keyword>
<keyword evidence="12" id="KW-1185">Reference proteome</keyword>
<feature type="coiled-coil region" evidence="10">
    <location>
        <begin position="56"/>
        <end position="90"/>
    </location>
</feature>
<evidence type="ECO:0000256" key="1">
    <source>
        <dbReference type="ARBA" id="ARBA00004496"/>
    </source>
</evidence>
<evidence type="ECO:0000256" key="4">
    <source>
        <dbReference type="ARBA" id="ARBA00022618"/>
    </source>
</evidence>
<name>A0A371BB29_9BRAD</name>
<evidence type="ECO:0000256" key="5">
    <source>
        <dbReference type="ARBA" id="ARBA00023210"/>
    </source>
</evidence>
<comment type="function">
    <text evidence="7">Activator of cell division through the inhibition of FtsZ GTPase activity, therefore promoting FtsZ assembly into bundles of protofilaments necessary for the formation of the division Z ring. It is recruited early at mid-cell but it is not essential for cell division.</text>
</comment>
<evidence type="ECO:0000256" key="7">
    <source>
        <dbReference type="ARBA" id="ARBA00024910"/>
    </source>
</evidence>
<keyword evidence="4 11" id="KW-0132">Cell division</keyword>
<sequence>MGTVNATIAGRQFRLACEDGQEEHLQALAKDIDQRIIDLRARFGEIGDTRLTVMAALMVSDENSELARKVRRLEEDVAALQDARVVAADRARAASDAVVGAFNSAAERLESITRKLNHSLPAGTGVGIG</sequence>
<comment type="subcellular location">
    <subcellularLocation>
        <location evidence="1">Cytoplasm</location>
    </subcellularLocation>
</comment>
<dbReference type="InterPro" id="IPR042233">
    <property type="entry name" value="Cell_div_ZapA_N"/>
</dbReference>
<evidence type="ECO:0000256" key="9">
    <source>
        <dbReference type="ARBA" id="ARBA00033158"/>
    </source>
</evidence>
<organism evidence="11 12">
    <name type="scientific">Undibacter mobilis</name>
    <dbReference type="NCBI Taxonomy" id="2292256"/>
    <lineage>
        <taxon>Bacteria</taxon>
        <taxon>Pseudomonadati</taxon>
        <taxon>Pseudomonadota</taxon>
        <taxon>Alphaproteobacteria</taxon>
        <taxon>Hyphomicrobiales</taxon>
        <taxon>Nitrobacteraceae</taxon>
        <taxon>Undibacter</taxon>
    </lineage>
</organism>
<dbReference type="GO" id="GO:0005829">
    <property type="term" value="C:cytosol"/>
    <property type="evidence" value="ECO:0007669"/>
    <property type="project" value="TreeGrafter"/>
</dbReference>
<accession>A0A371BB29</accession>
<evidence type="ECO:0000313" key="11">
    <source>
        <dbReference type="EMBL" id="RDV04764.1"/>
    </source>
</evidence>
<comment type="subunit">
    <text evidence="8">Homodimer. Interacts with FtsZ.</text>
</comment>
<proteinExistence type="predicted"/>
<dbReference type="Proteomes" id="UP000263993">
    <property type="component" value="Unassembled WGS sequence"/>
</dbReference>
<protein>
    <recommendedName>
        <fullName evidence="2">Cell division protein ZapA</fullName>
    </recommendedName>
    <alternativeName>
        <fullName evidence="9">Z ring-associated protein ZapA</fullName>
    </alternativeName>
</protein>
<evidence type="ECO:0000256" key="8">
    <source>
        <dbReference type="ARBA" id="ARBA00026068"/>
    </source>
</evidence>
<dbReference type="EMBL" id="QRGO01000001">
    <property type="protein sequence ID" value="RDV04764.1"/>
    <property type="molecule type" value="Genomic_DNA"/>
</dbReference>
<dbReference type="OrthoDB" id="9797575at2"/>
<dbReference type="Pfam" id="PF05164">
    <property type="entry name" value="ZapA"/>
    <property type="match status" value="1"/>
</dbReference>
<dbReference type="AlphaFoldDB" id="A0A371BB29"/>
<dbReference type="SUPFAM" id="SSF102829">
    <property type="entry name" value="Cell division protein ZapA-like"/>
    <property type="match status" value="1"/>
</dbReference>
<keyword evidence="6" id="KW-0131">Cell cycle</keyword>
<dbReference type="GO" id="GO:0000917">
    <property type="term" value="P:division septum assembly"/>
    <property type="evidence" value="ECO:0007669"/>
    <property type="project" value="UniProtKB-KW"/>
</dbReference>
<dbReference type="GO" id="GO:0032153">
    <property type="term" value="C:cell division site"/>
    <property type="evidence" value="ECO:0007669"/>
    <property type="project" value="TreeGrafter"/>
</dbReference>
<reference evidence="12" key="1">
    <citation type="submission" date="2018-08" db="EMBL/GenBank/DDBJ databases">
        <authorList>
            <person name="Kim S.-J."/>
            <person name="Jung G.-Y."/>
        </authorList>
    </citation>
    <scope>NUCLEOTIDE SEQUENCE [LARGE SCALE GENOMIC DNA]</scope>
    <source>
        <strain evidence="12">GY_H</strain>
    </source>
</reference>
<keyword evidence="5" id="KW-0717">Septation</keyword>
<keyword evidence="3" id="KW-0963">Cytoplasm</keyword>
<evidence type="ECO:0000256" key="6">
    <source>
        <dbReference type="ARBA" id="ARBA00023306"/>
    </source>
</evidence>
<dbReference type="RefSeq" id="WP_115516789.1">
    <property type="nucleotide sequence ID" value="NZ_QRGO01000001.1"/>
</dbReference>
<dbReference type="GO" id="GO:0030428">
    <property type="term" value="C:cell septum"/>
    <property type="evidence" value="ECO:0007669"/>
    <property type="project" value="TreeGrafter"/>
</dbReference>
<dbReference type="Gene3D" id="3.30.160.880">
    <property type="entry name" value="Cell division protein ZapA protomer, N-terminal domain"/>
    <property type="match status" value="1"/>
</dbReference>
<dbReference type="GO" id="GO:0043093">
    <property type="term" value="P:FtsZ-dependent cytokinesis"/>
    <property type="evidence" value="ECO:0007669"/>
    <property type="project" value="TreeGrafter"/>
</dbReference>
<dbReference type="PANTHER" id="PTHR34981">
    <property type="entry name" value="CELL DIVISION PROTEIN ZAPA"/>
    <property type="match status" value="1"/>
</dbReference>
<evidence type="ECO:0000313" key="12">
    <source>
        <dbReference type="Proteomes" id="UP000263993"/>
    </source>
</evidence>
<comment type="caution">
    <text evidence="11">The sequence shown here is derived from an EMBL/GenBank/DDBJ whole genome shotgun (WGS) entry which is preliminary data.</text>
</comment>
<evidence type="ECO:0000256" key="2">
    <source>
        <dbReference type="ARBA" id="ARBA00015195"/>
    </source>
</evidence>
<dbReference type="PANTHER" id="PTHR34981:SF1">
    <property type="entry name" value="CELL DIVISION PROTEIN ZAPA"/>
    <property type="match status" value="1"/>
</dbReference>
<dbReference type="InterPro" id="IPR036192">
    <property type="entry name" value="Cell_div_ZapA-like_sf"/>
</dbReference>
<evidence type="ECO:0000256" key="10">
    <source>
        <dbReference type="SAM" id="Coils"/>
    </source>
</evidence>
<dbReference type="GO" id="GO:0000921">
    <property type="term" value="P:septin ring assembly"/>
    <property type="evidence" value="ECO:0007669"/>
    <property type="project" value="TreeGrafter"/>
</dbReference>